<sequence length="181" mass="20592">MAMIKRKPEIDMTAKNLQIAFYQAHKDRFELLVANVVIKRWLECDLIGVRRNGQVEEVEIKLSRSDFKADFDKIVPMKAGQPGAQTIQEGHLTLAQAKKHDLLASGLSPINFFWFMAPKGLLSADDIPAHAGLIEVTRTGSLQVTVVAPLLHKHKADDTFRVNCLRQQCWRVWDFVMGRRE</sequence>
<reference evidence="1 2" key="1">
    <citation type="submission" date="2019-04" db="EMBL/GenBank/DDBJ databases">
        <title>Comparative genomics of Aeromonas veronii strains pathogenic to fish.</title>
        <authorList>
            <person name="Cascarano M.C."/>
            <person name="Smyrli M."/>
            <person name="Katharios P."/>
        </authorList>
    </citation>
    <scope>NUCLEOTIDE SEQUENCE [LARGE SCALE GENOMIC DNA]</scope>
    <source>
        <strain evidence="1 2">XU1</strain>
    </source>
</reference>
<gene>
    <name evidence="1" type="ORF">E8Q35_12250</name>
</gene>
<accession>A0A4S5CGG6</accession>
<evidence type="ECO:0000313" key="2">
    <source>
        <dbReference type="Proteomes" id="UP000309618"/>
    </source>
</evidence>
<evidence type="ECO:0000313" key="1">
    <source>
        <dbReference type="EMBL" id="THJ44954.1"/>
    </source>
</evidence>
<dbReference type="RefSeq" id="WP_136501776.1">
    <property type="nucleotide sequence ID" value="NZ_SSUX01000008.1"/>
</dbReference>
<dbReference type="AlphaFoldDB" id="A0A4S5CGG6"/>
<comment type="caution">
    <text evidence="1">The sequence shown here is derived from an EMBL/GenBank/DDBJ whole genome shotgun (WGS) entry which is preliminary data.</text>
</comment>
<dbReference type="Proteomes" id="UP000309618">
    <property type="component" value="Unassembled WGS sequence"/>
</dbReference>
<organism evidence="1 2">
    <name type="scientific">Aeromonas veronii</name>
    <dbReference type="NCBI Taxonomy" id="654"/>
    <lineage>
        <taxon>Bacteria</taxon>
        <taxon>Pseudomonadati</taxon>
        <taxon>Pseudomonadota</taxon>
        <taxon>Gammaproteobacteria</taxon>
        <taxon>Aeromonadales</taxon>
        <taxon>Aeromonadaceae</taxon>
        <taxon>Aeromonas</taxon>
    </lineage>
</organism>
<dbReference type="EMBL" id="SSUX01000008">
    <property type="protein sequence ID" value="THJ44954.1"/>
    <property type="molecule type" value="Genomic_DNA"/>
</dbReference>
<protein>
    <submittedName>
        <fullName evidence="1">Uncharacterized protein</fullName>
    </submittedName>
</protein>
<name>A0A4S5CGG6_AERVE</name>
<proteinExistence type="predicted"/>